<feature type="compositionally biased region" description="Low complexity" evidence="3">
    <location>
        <begin position="95"/>
        <end position="105"/>
    </location>
</feature>
<feature type="compositionally biased region" description="Basic and acidic residues" evidence="3">
    <location>
        <begin position="110"/>
        <end position="129"/>
    </location>
</feature>
<dbReference type="InterPro" id="IPR029753">
    <property type="entry name" value="D-isomer_DH_CS"/>
</dbReference>
<dbReference type="PROSITE" id="PS00065">
    <property type="entry name" value="D_2_HYDROXYACID_DH_1"/>
    <property type="match status" value="1"/>
</dbReference>
<dbReference type="InterPro" id="IPR029752">
    <property type="entry name" value="D-isomer_DH_CS1"/>
</dbReference>
<proteinExistence type="predicted"/>
<keyword evidence="6" id="KW-1185">Reference proteome</keyword>
<evidence type="ECO:0000313" key="6">
    <source>
        <dbReference type="Proteomes" id="UP000301737"/>
    </source>
</evidence>
<evidence type="ECO:0000256" key="3">
    <source>
        <dbReference type="SAM" id="MobiDB-lite"/>
    </source>
</evidence>
<feature type="region of interest" description="Disordered" evidence="3">
    <location>
        <begin position="94"/>
        <end position="129"/>
    </location>
</feature>
<reference evidence="5 6" key="1">
    <citation type="submission" date="2019-01" db="EMBL/GenBank/DDBJ databases">
        <title>Draft Genome Sequencing of Zygosaccharomyces mellis Ca-7.</title>
        <authorList>
            <person name="Shiwa Y."/>
            <person name="Kanesaki Y."/>
            <person name="Ishige T."/>
            <person name="Mura K."/>
            <person name="Hori T."/>
            <person name="Tamura T."/>
        </authorList>
    </citation>
    <scope>NUCLEOTIDE SEQUENCE [LARGE SCALE GENOMIC DNA]</scope>
    <source>
        <strain evidence="5 6">Ca-7</strain>
    </source>
</reference>
<dbReference type="Pfam" id="PF02826">
    <property type="entry name" value="2-Hacid_dh_C"/>
    <property type="match status" value="1"/>
</dbReference>
<evidence type="ECO:0000256" key="1">
    <source>
        <dbReference type="ARBA" id="ARBA00023002"/>
    </source>
</evidence>
<name>A0A4C2E2K1_9SACH</name>
<evidence type="ECO:0000313" key="5">
    <source>
        <dbReference type="EMBL" id="GCE98400.1"/>
    </source>
</evidence>
<evidence type="ECO:0000256" key="2">
    <source>
        <dbReference type="ARBA" id="ARBA00023027"/>
    </source>
</evidence>
<feature type="domain" description="D-isomer specific 2-hydroxyacid dehydrogenase NAD-binding" evidence="4">
    <location>
        <begin position="162"/>
        <end position="332"/>
    </location>
</feature>
<comment type="caution">
    <text evidence="5">The sequence shown here is derived from an EMBL/GenBank/DDBJ whole genome shotgun (WGS) entry which is preliminary data.</text>
</comment>
<gene>
    <name evidence="5" type="primary">FDH1_1</name>
    <name evidence="5" type="ORF">ZYGM_001351</name>
</gene>
<keyword evidence="1" id="KW-0560">Oxidoreductase</keyword>
<organism evidence="5 6">
    <name type="scientific">Zygosaccharomyces mellis</name>
    <dbReference type="NCBI Taxonomy" id="42258"/>
    <lineage>
        <taxon>Eukaryota</taxon>
        <taxon>Fungi</taxon>
        <taxon>Dikarya</taxon>
        <taxon>Ascomycota</taxon>
        <taxon>Saccharomycotina</taxon>
        <taxon>Saccharomycetes</taxon>
        <taxon>Saccharomycetales</taxon>
        <taxon>Saccharomycetaceae</taxon>
        <taxon>Zygosaccharomyces</taxon>
    </lineage>
</organism>
<dbReference type="GO" id="GO:0051287">
    <property type="term" value="F:NAD binding"/>
    <property type="evidence" value="ECO:0007669"/>
    <property type="project" value="InterPro"/>
</dbReference>
<dbReference type="PROSITE" id="PS00670">
    <property type="entry name" value="D_2_HYDROXYACID_DH_2"/>
    <property type="match status" value="1"/>
</dbReference>
<dbReference type="GO" id="GO:0008863">
    <property type="term" value="F:formate dehydrogenase (NAD+) activity"/>
    <property type="evidence" value="ECO:0007669"/>
    <property type="project" value="TreeGrafter"/>
</dbReference>
<dbReference type="PANTHER" id="PTHR42938:SF9">
    <property type="entry name" value="FORMATE DEHYDROGENASE 1"/>
    <property type="match status" value="1"/>
</dbReference>
<keyword evidence="2" id="KW-0520">NAD</keyword>
<accession>A0A4C2E2K1</accession>
<protein>
    <submittedName>
        <fullName evidence="5">Formate dehydrogenase</fullName>
    </submittedName>
</protein>
<sequence length="355" mass="39308">MCKGKVLIVLHAAKDRPDEQKKLLEYIEDNLRLKSFVEARGCELVSVVNETKGNNKSRTNAEIVVLSHCSMPVVKAPRIRLSITAGDSVHVDVWDNGSSNSNDSNDSNDDNGKFNDRSNENDALGKHGADDVVCRAPKRRKIAVSDLTHSNHVSAAEHVITTILVLVRSYNENLQRRMCGVQWDVHGSIRDNFDLENKVIGILGAGKVGYKIMERLVAFNPRKILYYDPKELPVKNVKKLNVVGLLINQRGDIVQRVDKLEDMLSCSDVVTINCPLNEKSEGLFNNGLITHMKDGSFLINASKGGICNATDVRSALKSGKLAGYSGDVQQTKCESHDLKDILEGLLQRRHGQKTN</sequence>
<dbReference type="SUPFAM" id="SSF51735">
    <property type="entry name" value="NAD(P)-binding Rossmann-fold domains"/>
    <property type="match status" value="1"/>
</dbReference>
<dbReference type="OrthoDB" id="418179at2759"/>
<dbReference type="AlphaFoldDB" id="A0A4C2E2K1"/>
<dbReference type="Gene3D" id="3.40.50.720">
    <property type="entry name" value="NAD(P)-binding Rossmann-like Domain"/>
    <property type="match status" value="2"/>
</dbReference>
<dbReference type="InterPro" id="IPR036291">
    <property type="entry name" value="NAD(P)-bd_dom_sf"/>
</dbReference>
<dbReference type="InterPro" id="IPR006140">
    <property type="entry name" value="D-isomer_DH_NAD-bd"/>
</dbReference>
<dbReference type="PANTHER" id="PTHR42938">
    <property type="entry name" value="FORMATE DEHYDROGENASE 1"/>
    <property type="match status" value="1"/>
</dbReference>
<dbReference type="Proteomes" id="UP000301737">
    <property type="component" value="Unassembled WGS sequence"/>
</dbReference>
<dbReference type="GO" id="GO:0005829">
    <property type="term" value="C:cytosol"/>
    <property type="evidence" value="ECO:0007669"/>
    <property type="project" value="TreeGrafter"/>
</dbReference>
<evidence type="ECO:0000259" key="4">
    <source>
        <dbReference type="Pfam" id="PF02826"/>
    </source>
</evidence>
<dbReference type="EMBL" id="BIMX01000005">
    <property type="protein sequence ID" value="GCE98400.1"/>
    <property type="molecule type" value="Genomic_DNA"/>
</dbReference>